<dbReference type="Gene3D" id="2.30.42.10">
    <property type="match status" value="1"/>
</dbReference>
<dbReference type="GO" id="GO:0097120">
    <property type="term" value="P:receptor localization to synapse"/>
    <property type="evidence" value="ECO:0007669"/>
    <property type="project" value="TreeGrafter"/>
</dbReference>
<dbReference type="PROSITE" id="PS50106">
    <property type="entry name" value="PDZ"/>
    <property type="match status" value="1"/>
</dbReference>
<proteinExistence type="predicted"/>
<organism evidence="11 12">
    <name type="scientific">Latimeria chalumnae</name>
    <name type="common">Coelacanth</name>
    <dbReference type="NCBI Taxonomy" id="7897"/>
    <lineage>
        <taxon>Eukaryota</taxon>
        <taxon>Metazoa</taxon>
        <taxon>Chordata</taxon>
        <taxon>Craniata</taxon>
        <taxon>Vertebrata</taxon>
        <taxon>Euteleostomi</taxon>
        <taxon>Coelacanthiformes</taxon>
        <taxon>Coelacanthidae</taxon>
        <taxon>Latimeria</taxon>
    </lineage>
</organism>
<evidence type="ECO:0000256" key="3">
    <source>
        <dbReference type="ARBA" id="ARBA00022787"/>
    </source>
</evidence>
<dbReference type="CDD" id="cd06709">
    <property type="entry name" value="PDZ_SYNJ2BP-like"/>
    <property type="match status" value="1"/>
</dbReference>
<dbReference type="GO" id="GO:0016323">
    <property type="term" value="C:basolateral plasma membrane"/>
    <property type="evidence" value="ECO:0007669"/>
    <property type="project" value="TreeGrafter"/>
</dbReference>
<keyword evidence="2" id="KW-0812">Transmembrane</keyword>
<evidence type="ECO:0000256" key="4">
    <source>
        <dbReference type="ARBA" id="ARBA00022989"/>
    </source>
</evidence>
<dbReference type="SMART" id="SM00228">
    <property type="entry name" value="PDZ"/>
    <property type="match status" value="1"/>
</dbReference>
<dbReference type="OMA" id="HFCNDSA"/>
<dbReference type="GO" id="GO:0043113">
    <property type="term" value="P:receptor clustering"/>
    <property type="evidence" value="ECO:0007669"/>
    <property type="project" value="TreeGrafter"/>
</dbReference>
<dbReference type="Ensembl" id="ENSLACT00000012344.1">
    <property type="protein sequence ID" value="ENSLACP00000012252.1"/>
    <property type="gene ID" value="ENSLACG00000010784.1"/>
</dbReference>
<dbReference type="Pfam" id="PF00595">
    <property type="entry name" value="PDZ"/>
    <property type="match status" value="1"/>
</dbReference>
<sequence length="107" mass="11682">MNGDVRYLSEEVEIQLKRGPTGLGFNIVGGIDQLYISKDAAIIVTKIKPDGAAHTDGRLQEGDKILKINEHDLRNITHQQAVELFRNAGDDVTLTILQQVGVVSGCK</sequence>
<evidence type="ECO:0000259" key="10">
    <source>
        <dbReference type="PROSITE" id="PS50106"/>
    </source>
</evidence>
<comment type="subcellular location">
    <subcellularLocation>
        <location evidence="1">Mitochondrion outer membrane</location>
    </subcellularLocation>
</comment>
<evidence type="ECO:0000313" key="12">
    <source>
        <dbReference type="Proteomes" id="UP000008672"/>
    </source>
</evidence>
<name>H3ARI1_LATCH</name>
<dbReference type="EMBL" id="AFYH01152264">
    <property type="status" value="NOT_ANNOTATED_CDS"/>
    <property type="molecule type" value="Genomic_DNA"/>
</dbReference>
<gene>
    <name evidence="11" type="primary">SYNJ2BP</name>
</gene>
<evidence type="ECO:0000256" key="8">
    <source>
        <dbReference type="ARBA" id="ARBA00070337"/>
    </source>
</evidence>
<dbReference type="InParanoid" id="H3ARI1"/>
<dbReference type="SUPFAM" id="SSF50156">
    <property type="entry name" value="PDZ domain-like"/>
    <property type="match status" value="1"/>
</dbReference>
<dbReference type="GO" id="GO:0045197">
    <property type="term" value="P:establishment or maintenance of epithelial cell apical/basal polarity"/>
    <property type="evidence" value="ECO:0007669"/>
    <property type="project" value="TreeGrafter"/>
</dbReference>
<evidence type="ECO:0000256" key="2">
    <source>
        <dbReference type="ARBA" id="ARBA00022692"/>
    </source>
</evidence>
<evidence type="ECO:0000256" key="9">
    <source>
        <dbReference type="ARBA" id="ARBA00075222"/>
    </source>
</evidence>
<dbReference type="EMBL" id="AFYH01152265">
    <property type="status" value="NOT_ANNOTATED_CDS"/>
    <property type="molecule type" value="Genomic_DNA"/>
</dbReference>
<dbReference type="eggNOG" id="KOG3528">
    <property type="taxonomic scope" value="Eukaryota"/>
</dbReference>
<evidence type="ECO:0000256" key="1">
    <source>
        <dbReference type="ARBA" id="ARBA00004294"/>
    </source>
</evidence>
<dbReference type="FunCoup" id="H3ARI1">
    <property type="interactions" value="708"/>
</dbReference>
<feature type="domain" description="PDZ" evidence="10">
    <location>
        <begin position="13"/>
        <end position="100"/>
    </location>
</feature>
<dbReference type="HOGENOM" id="CLU_149433_1_2_1"/>
<dbReference type="GO" id="GO:0030054">
    <property type="term" value="C:cell junction"/>
    <property type="evidence" value="ECO:0007669"/>
    <property type="project" value="TreeGrafter"/>
</dbReference>
<dbReference type="InterPro" id="IPR036034">
    <property type="entry name" value="PDZ_sf"/>
</dbReference>
<dbReference type="GO" id="GO:0098609">
    <property type="term" value="P:cell-cell adhesion"/>
    <property type="evidence" value="ECO:0007669"/>
    <property type="project" value="TreeGrafter"/>
</dbReference>
<comment type="subunit">
    <text evidence="7">Binds (via the PDZ domain) to isoform 2A of SYNJ2 (via the unique motif in the C-terminus). Interacts (via C-terminus) with RALBP1. Interacts (via PDZ domain) with ACVR2A (via C-terminus) and ACVR2B (via C-terminus). Forms a ternary complex with ACVR2A and RALBP1. Interacts with MAPK12. Interacts with DLL1; enhances DLL1 protein stability, and promotes notch signaling in endothelial cells.</text>
</comment>
<dbReference type="STRING" id="7897.ENSLACP00000012252"/>
<keyword evidence="5" id="KW-0496">Mitochondrion</keyword>
<reference evidence="11" key="3">
    <citation type="submission" date="2025-09" db="UniProtKB">
        <authorList>
            <consortium name="Ensembl"/>
        </authorList>
    </citation>
    <scope>IDENTIFICATION</scope>
</reference>
<dbReference type="InterPro" id="IPR001478">
    <property type="entry name" value="PDZ"/>
</dbReference>
<dbReference type="FunFam" id="2.30.42.10:FF:000161">
    <property type="entry name" value="Synaptojanin-2-binding protein"/>
    <property type="match status" value="1"/>
</dbReference>
<evidence type="ECO:0000256" key="7">
    <source>
        <dbReference type="ARBA" id="ARBA00063547"/>
    </source>
</evidence>
<evidence type="ECO:0000256" key="6">
    <source>
        <dbReference type="ARBA" id="ARBA00023136"/>
    </source>
</evidence>
<keyword evidence="6" id="KW-0472">Membrane</keyword>
<dbReference type="InterPro" id="IPR050614">
    <property type="entry name" value="Synaptic_Scaffolding_LAP-MAGUK"/>
</dbReference>
<keyword evidence="12" id="KW-1185">Reference proteome</keyword>
<reference evidence="11" key="2">
    <citation type="submission" date="2025-08" db="UniProtKB">
        <authorList>
            <consortium name="Ensembl"/>
        </authorList>
    </citation>
    <scope>IDENTIFICATION</scope>
</reference>
<dbReference type="Bgee" id="ENSLACG00000010784">
    <property type="expression patterns" value="Expressed in muscle tissue and 2 other cell types or tissues"/>
</dbReference>
<dbReference type="Proteomes" id="UP000008672">
    <property type="component" value="Unassembled WGS sequence"/>
</dbReference>
<dbReference type="GO" id="GO:0005741">
    <property type="term" value="C:mitochondrial outer membrane"/>
    <property type="evidence" value="ECO:0007669"/>
    <property type="project" value="UniProtKB-SubCell"/>
</dbReference>
<dbReference type="GO" id="GO:0019901">
    <property type="term" value="F:protein kinase binding"/>
    <property type="evidence" value="ECO:0007669"/>
    <property type="project" value="TreeGrafter"/>
</dbReference>
<accession>H3ARI1</accession>
<dbReference type="PANTHER" id="PTHR23119:SF51">
    <property type="entry name" value="DISKS LARGE 1 TUMOR SUPPRESSOR PROTEIN"/>
    <property type="match status" value="1"/>
</dbReference>
<keyword evidence="4" id="KW-1133">Transmembrane helix</keyword>
<protein>
    <recommendedName>
        <fullName evidence="8">Synaptojanin-2-binding protein</fullName>
    </recommendedName>
    <alternativeName>
        <fullName evidence="9">Mitochondrial outer membrane protein 25</fullName>
    </alternativeName>
</protein>
<keyword evidence="3" id="KW-1000">Mitochondrion outer membrane</keyword>
<evidence type="ECO:0000313" key="11">
    <source>
        <dbReference type="Ensembl" id="ENSLACP00000012252.1"/>
    </source>
</evidence>
<dbReference type="AlphaFoldDB" id="H3ARI1"/>
<dbReference type="EMBL" id="AFYH01152263">
    <property type="status" value="NOT_ANNOTATED_CDS"/>
    <property type="molecule type" value="Genomic_DNA"/>
</dbReference>
<dbReference type="PANTHER" id="PTHR23119">
    <property type="entry name" value="DISCS LARGE"/>
    <property type="match status" value="1"/>
</dbReference>
<dbReference type="GeneTree" id="ENSGT00830000128402"/>
<reference evidence="12" key="1">
    <citation type="submission" date="2011-08" db="EMBL/GenBank/DDBJ databases">
        <title>The draft genome of Latimeria chalumnae.</title>
        <authorList>
            <person name="Di Palma F."/>
            <person name="Alfoldi J."/>
            <person name="Johnson J."/>
            <person name="Berlin A."/>
            <person name="Gnerre S."/>
            <person name="Jaffe D."/>
            <person name="MacCallum I."/>
            <person name="Young S."/>
            <person name="Walker B.J."/>
            <person name="Lander E."/>
            <person name="Lindblad-Toh K."/>
        </authorList>
    </citation>
    <scope>NUCLEOTIDE SEQUENCE [LARGE SCALE GENOMIC DNA]</scope>
    <source>
        <strain evidence="12">Wild caught</strain>
    </source>
</reference>
<evidence type="ECO:0000256" key="5">
    <source>
        <dbReference type="ARBA" id="ARBA00023128"/>
    </source>
</evidence>